<dbReference type="EC" id="1.13.11.93" evidence="6"/>
<protein>
    <recommendedName>
        <fullName evidence="7">2-oxoadipate dioxygenase/decarboxylase</fullName>
        <ecNumber evidence="6">1.13.11.93</ecNumber>
    </recommendedName>
    <alternativeName>
        <fullName evidence="8">2-hydroxyglutarate synthase</fullName>
    </alternativeName>
</protein>
<comment type="similarity">
    <text evidence="5">Belongs to the 2-oxoadipate dioxygenase/decarboxylase family.</text>
</comment>
<evidence type="ECO:0000256" key="2">
    <source>
        <dbReference type="ARBA" id="ARBA00022964"/>
    </source>
</evidence>
<dbReference type="CDD" id="cd16348">
    <property type="entry name" value="VOC_YdcJ_like"/>
    <property type="match status" value="1"/>
</dbReference>
<dbReference type="AlphaFoldDB" id="A0A5N7BPN3"/>
<dbReference type="InterPro" id="IPR047869">
    <property type="entry name" value="YdcJ_bac-like"/>
</dbReference>
<dbReference type="EMBL" id="ML736153">
    <property type="protein sequence ID" value="KAE8383730.1"/>
    <property type="molecule type" value="Genomic_DNA"/>
</dbReference>
<keyword evidence="4" id="KW-0408">Iron</keyword>
<dbReference type="PANTHER" id="PTHR39479">
    <property type="match status" value="1"/>
</dbReference>
<name>A0A5N7BPN3_9EURO</name>
<dbReference type="Proteomes" id="UP000326198">
    <property type="component" value="Unassembled WGS sequence"/>
</dbReference>
<evidence type="ECO:0000256" key="5">
    <source>
        <dbReference type="ARBA" id="ARBA00035013"/>
    </source>
</evidence>
<organism evidence="9 10">
    <name type="scientific">Aspergillus bertholletiae</name>
    <dbReference type="NCBI Taxonomy" id="1226010"/>
    <lineage>
        <taxon>Eukaryota</taxon>
        <taxon>Fungi</taxon>
        <taxon>Dikarya</taxon>
        <taxon>Ascomycota</taxon>
        <taxon>Pezizomycotina</taxon>
        <taxon>Eurotiomycetes</taxon>
        <taxon>Eurotiomycetidae</taxon>
        <taxon>Eurotiales</taxon>
        <taxon>Aspergillaceae</taxon>
        <taxon>Aspergillus</taxon>
        <taxon>Aspergillus subgen. Circumdati</taxon>
    </lineage>
</organism>
<comment type="cofactor">
    <cofactor evidence="1">
        <name>Fe(2+)</name>
        <dbReference type="ChEBI" id="CHEBI:29033"/>
    </cofactor>
</comment>
<evidence type="ECO:0000313" key="10">
    <source>
        <dbReference type="Proteomes" id="UP000326198"/>
    </source>
</evidence>
<sequence>MEPRLWDASELRTKFSNALSDLYRAEVPLYASLIDIVKEVDSDVLKDQGKTLDDLPLRNQLERHGAIRLATDHEMQMIKRLFAILGMYPVGYYDRTVVSFPLHGTEFRPISATALQQNPFRVFTTVLRRDLIVPDILEAVDRALGRRNLFTPRLCEIIDSAEKDGTMAPQEADDFISEAFTIFKWHSRSTVSLEGYLKLKQEHPVIADIVCFPSAHINHLTPRTLDIDRVQRKMIQNNLPAKAYIEGPPLRSCPILLRQTSFTALAEAVEFVHPNGQSIRGTHTARFGEIEQRGAALTTKGRDLNDQLHASVIQNSTNIFRSALSTAMSHAFRRFPDSWEELRVQNLVFFRYAVVQPRKKLATEESIISPRVAISHLLSLGLIRYEPITYEELSSVICRGDLQIKSSG</sequence>
<dbReference type="GO" id="GO:0051213">
    <property type="term" value="F:dioxygenase activity"/>
    <property type="evidence" value="ECO:0007669"/>
    <property type="project" value="UniProtKB-KW"/>
</dbReference>
<dbReference type="Gene3D" id="3.10.180.80">
    <property type="entry name" value="Uncharacterised protein PF07063, DUF1338"/>
    <property type="match status" value="1"/>
</dbReference>
<reference evidence="9 10" key="1">
    <citation type="submission" date="2019-04" db="EMBL/GenBank/DDBJ databases">
        <title>Friends and foes A comparative genomics studyof 23 Aspergillus species from section Flavi.</title>
        <authorList>
            <consortium name="DOE Joint Genome Institute"/>
            <person name="Kjaerbolling I."/>
            <person name="Vesth T."/>
            <person name="Frisvad J.C."/>
            <person name="Nybo J.L."/>
            <person name="Theobald S."/>
            <person name="Kildgaard S."/>
            <person name="Isbrandt T."/>
            <person name="Kuo A."/>
            <person name="Sato A."/>
            <person name="Lyhne E.K."/>
            <person name="Kogle M.E."/>
            <person name="Wiebenga A."/>
            <person name="Kun R.S."/>
            <person name="Lubbers R.J."/>
            <person name="Makela M.R."/>
            <person name="Barry K."/>
            <person name="Chovatia M."/>
            <person name="Clum A."/>
            <person name="Daum C."/>
            <person name="Haridas S."/>
            <person name="He G."/>
            <person name="LaButti K."/>
            <person name="Lipzen A."/>
            <person name="Mondo S."/>
            <person name="Riley R."/>
            <person name="Salamov A."/>
            <person name="Simmons B.A."/>
            <person name="Magnuson J.K."/>
            <person name="Henrissat B."/>
            <person name="Mortensen U.H."/>
            <person name="Larsen T.O."/>
            <person name="Devries R.P."/>
            <person name="Grigoriev I.V."/>
            <person name="Machida M."/>
            <person name="Baker S.E."/>
            <person name="Andersen M.R."/>
        </authorList>
    </citation>
    <scope>NUCLEOTIDE SEQUENCE [LARGE SCALE GENOMIC DNA]</scope>
    <source>
        <strain evidence="9 10">IBT 29228</strain>
    </source>
</reference>
<evidence type="ECO:0000256" key="4">
    <source>
        <dbReference type="ARBA" id="ARBA00023004"/>
    </source>
</evidence>
<dbReference type="Pfam" id="PF07063">
    <property type="entry name" value="HGLS"/>
    <property type="match status" value="1"/>
</dbReference>
<evidence type="ECO:0000256" key="6">
    <source>
        <dbReference type="ARBA" id="ARBA00035023"/>
    </source>
</evidence>
<evidence type="ECO:0000256" key="1">
    <source>
        <dbReference type="ARBA" id="ARBA00001954"/>
    </source>
</evidence>
<keyword evidence="3" id="KW-0560">Oxidoreductase</keyword>
<dbReference type="SMART" id="SM01150">
    <property type="entry name" value="DUF1338"/>
    <property type="match status" value="1"/>
</dbReference>
<evidence type="ECO:0000256" key="8">
    <source>
        <dbReference type="ARBA" id="ARBA00035045"/>
    </source>
</evidence>
<evidence type="ECO:0000256" key="3">
    <source>
        <dbReference type="ARBA" id="ARBA00023002"/>
    </source>
</evidence>
<dbReference type="OrthoDB" id="8300246at2759"/>
<keyword evidence="2" id="KW-0223">Dioxygenase</keyword>
<evidence type="ECO:0000256" key="7">
    <source>
        <dbReference type="ARBA" id="ARBA00035034"/>
    </source>
</evidence>
<keyword evidence="10" id="KW-1185">Reference proteome</keyword>
<evidence type="ECO:0000313" key="9">
    <source>
        <dbReference type="EMBL" id="KAE8383730.1"/>
    </source>
</evidence>
<gene>
    <name evidence="9" type="ORF">BDV26DRAFT_287152</name>
</gene>
<accession>A0A5N7BPN3</accession>
<proteinExistence type="inferred from homology"/>
<dbReference type="InterPro" id="IPR009770">
    <property type="entry name" value="HGLS"/>
</dbReference>
<dbReference type="PANTHER" id="PTHR39479:SF2">
    <property type="entry name" value="2-OXOADIPATE DIOXYGENASE_DECARBOXYLASE"/>
    <property type="match status" value="1"/>
</dbReference>